<keyword evidence="10 13" id="KW-1133">Transmembrane helix</keyword>
<dbReference type="PANTHER" id="PTHR45436">
    <property type="entry name" value="SENSOR HISTIDINE KINASE YKOH"/>
    <property type="match status" value="1"/>
</dbReference>
<dbReference type="InterPro" id="IPR003660">
    <property type="entry name" value="HAMP_dom"/>
</dbReference>
<dbReference type="GO" id="GO:0005886">
    <property type="term" value="C:plasma membrane"/>
    <property type="evidence" value="ECO:0007669"/>
    <property type="project" value="TreeGrafter"/>
</dbReference>
<proteinExistence type="predicted"/>
<dbReference type="InterPro" id="IPR003594">
    <property type="entry name" value="HATPase_dom"/>
</dbReference>
<reference evidence="16 17" key="1">
    <citation type="submission" date="2019-07" db="EMBL/GenBank/DDBJ databases">
        <title>Qingshengfaniella alkalisoli gen. nov., sp. nov., isolated from saline soil.</title>
        <authorList>
            <person name="Xu L."/>
            <person name="Huang X.-X."/>
            <person name="Sun J.-Q."/>
        </authorList>
    </citation>
    <scope>NUCLEOTIDE SEQUENCE [LARGE SCALE GENOMIC DNA]</scope>
    <source>
        <strain evidence="16 17">DSM 27279</strain>
    </source>
</reference>
<dbReference type="SUPFAM" id="SSF47384">
    <property type="entry name" value="Homodimeric domain of signal transducing histidine kinase"/>
    <property type="match status" value="1"/>
</dbReference>
<dbReference type="Gene3D" id="1.10.287.130">
    <property type="match status" value="1"/>
</dbReference>
<comment type="caution">
    <text evidence="16">The sequence shown here is derived from an EMBL/GenBank/DDBJ whole genome shotgun (WGS) entry which is preliminary data.</text>
</comment>
<dbReference type="SMART" id="SM00388">
    <property type="entry name" value="HisKA"/>
    <property type="match status" value="1"/>
</dbReference>
<dbReference type="OrthoDB" id="8554694at2"/>
<dbReference type="InterPro" id="IPR005467">
    <property type="entry name" value="His_kinase_dom"/>
</dbReference>
<keyword evidence="6 13" id="KW-0812">Transmembrane</keyword>
<dbReference type="PRINTS" id="PR00344">
    <property type="entry name" value="BCTRLSENSOR"/>
</dbReference>
<dbReference type="Pfam" id="PF02518">
    <property type="entry name" value="HATPase_c"/>
    <property type="match status" value="1"/>
</dbReference>
<dbReference type="EMBL" id="VLTJ01000042">
    <property type="protein sequence ID" value="TSH88818.1"/>
    <property type="molecule type" value="Genomic_DNA"/>
</dbReference>
<evidence type="ECO:0000256" key="6">
    <source>
        <dbReference type="ARBA" id="ARBA00022692"/>
    </source>
</evidence>
<keyword evidence="7" id="KW-0547">Nucleotide-binding</keyword>
<comment type="catalytic activity">
    <reaction evidence="1">
        <text>ATP + protein L-histidine = ADP + protein N-phospho-L-histidine.</text>
        <dbReference type="EC" id="2.7.13.3"/>
    </reaction>
</comment>
<keyword evidence="9" id="KW-0067">ATP-binding</keyword>
<evidence type="ECO:0000256" key="5">
    <source>
        <dbReference type="ARBA" id="ARBA00022679"/>
    </source>
</evidence>
<evidence type="ECO:0000256" key="13">
    <source>
        <dbReference type="SAM" id="Phobius"/>
    </source>
</evidence>
<dbReference type="PROSITE" id="PS50885">
    <property type="entry name" value="HAMP"/>
    <property type="match status" value="1"/>
</dbReference>
<feature type="transmembrane region" description="Helical" evidence="13">
    <location>
        <begin position="6"/>
        <end position="30"/>
    </location>
</feature>
<evidence type="ECO:0000256" key="3">
    <source>
        <dbReference type="ARBA" id="ARBA00012438"/>
    </source>
</evidence>
<feature type="transmembrane region" description="Helical" evidence="13">
    <location>
        <begin position="158"/>
        <end position="176"/>
    </location>
</feature>
<dbReference type="InterPro" id="IPR003661">
    <property type="entry name" value="HisK_dim/P_dom"/>
</dbReference>
<evidence type="ECO:0000313" key="17">
    <source>
        <dbReference type="Proteomes" id="UP000318405"/>
    </source>
</evidence>
<evidence type="ECO:0000259" key="14">
    <source>
        <dbReference type="PROSITE" id="PS50109"/>
    </source>
</evidence>
<dbReference type="InterPro" id="IPR036890">
    <property type="entry name" value="HATPase_C_sf"/>
</dbReference>
<dbReference type="SUPFAM" id="SSF55874">
    <property type="entry name" value="ATPase domain of HSP90 chaperone/DNA topoisomerase II/histidine kinase"/>
    <property type="match status" value="1"/>
</dbReference>
<keyword evidence="4" id="KW-0597">Phosphoprotein</keyword>
<dbReference type="Pfam" id="PF00512">
    <property type="entry name" value="HisKA"/>
    <property type="match status" value="1"/>
</dbReference>
<dbReference type="RefSeq" id="WP_143950934.1">
    <property type="nucleotide sequence ID" value="NZ_BAABMB010000005.1"/>
</dbReference>
<evidence type="ECO:0000256" key="2">
    <source>
        <dbReference type="ARBA" id="ARBA00004141"/>
    </source>
</evidence>
<dbReference type="AlphaFoldDB" id="A0A556A7G1"/>
<feature type="domain" description="Histidine kinase" evidence="14">
    <location>
        <begin position="238"/>
        <end position="457"/>
    </location>
</feature>
<keyword evidence="8" id="KW-0418">Kinase</keyword>
<gene>
    <name evidence="16" type="ORF">FOZ76_24575</name>
</gene>
<accession>A0A556A7G1</accession>
<keyword evidence="12 13" id="KW-0472">Membrane</keyword>
<dbReference type="InterPro" id="IPR050428">
    <property type="entry name" value="TCS_sensor_his_kinase"/>
</dbReference>
<evidence type="ECO:0000313" key="16">
    <source>
        <dbReference type="EMBL" id="TSH88818.1"/>
    </source>
</evidence>
<feature type="domain" description="HAMP" evidence="15">
    <location>
        <begin position="178"/>
        <end position="230"/>
    </location>
</feature>
<dbReference type="EC" id="2.7.13.3" evidence="3"/>
<dbReference type="InterPro" id="IPR004358">
    <property type="entry name" value="Sig_transdc_His_kin-like_C"/>
</dbReference>
<evidence type="ECO:0000256" key="7">
    <source>
        <dbReference type="ARBA" id="ARBA00022741"/>
    </source>
</evidence>
<sequence>MKSRSFNAQLILVIVAVIALCWAAVLGVVLTQFSLNRASTWDEKLGAIATQLLVTIPADSDFDGGAGPGLKLRAVPGTRHEPLVFQIWVDRGRMVASTPGAPESPLQPDFADGAASTLVEGQKWRVYSASDSTGRVSVQVGNLQSVVDADMRHEATHALVLATVLLVIAGLIMWFVTQSALKPVRALGAAMRHRRRFDFTPLPLDRLPRELLPLVDSFNHVLKQLDEAIESERRFIGDAAHELRTPLSALQAQAEIALRATDPEDKDAALRKLLVVARRSTRLSEQLLDLASINAGAKAPKHVPADLSKLVQHVAQEFEVYASLNQRSLFLDVHACTISCDIDEIGILLRNLMHNAMRYTTEGGNVLVRCGYQAREGREPAPMVYLEVADDGPGVPAQEREAIFERFHRVAGTPVRGSGIGLSLVAGIAESHSATIQTGTGLQARGLMVRVVFPCLVEPRRPG</sequence>
<evidence type="ECO:0000256" key="9">
    <source>
        <dbReference type="ARBA" id="ARBA00022840"/>
    </source>
</evidence>
<keyword evidence="5" id="KW-0808">Transferase</keyword>
<dbReference type="Gene3D" id="3.30.565.10">
    <property type="entry name" value="Histidine kinase-like ATPase, C-terminal domain"/>
    <property type="match status" value="1"/>
</dbReference>
<keyword evidence="17" id="KW-1185">Reference proteome</keyword>
<dbReference type="PANTHER" id="PTHR45436:SF14">
    <property type="entry name" value="SENSOR PROTEIN QSEC"/>
    <property type="match status" value="1"/>
</dbReference>
<evidence type="ECO:0000256" key="12">
    <source>
        <dbReference type="ARBA" id="ARBA00023136"/>
    </source>
</evidence>
<dbReference type="CDD" id="cd00082">
    <property type="entry name" value="HisKA"/>
    <property type="match status" value="1"/>
</dbReference>
<dbReference type="Gene3D" id="6.10.340.10">
    <property type="match status" value="1"/>
</dbReference>
<dbReference type="GO" id="GO:0005524">
    <property type="term" value="F:ATP binding"/>
    <property type="evidence" value="ECO:0007669"/>
    <property type="project" value="UniProtKB-KW"/>
</dbReference>
<dbReference type="PROSITE" id="PS50109">
    <property type="entry name" value="HIS_KIN"/>
    <property type="match status" value="1"/>
</dbReference>
<protein>
    <recommendedName>
        <fullName evidence="3">histidine kinase</fullName>
        <ecNumber evidence="3">2.7.13.3</ecNumber>
    </recommendedName>
</protein>
<dbReference type="InterPro" id="IPR036097">
    <property type="entry name" value="HisK_dim/P_sf"/>
</dbReference>
<evidence type="ECO:0000256" key="4">
    <source>
        <dbReference type="ARBA" id="ARBA00022553"/>
    </source>
</evidence>
<evidence type="ECO:0000256" key="11">
    <source>
        <dbReference type="ARBA" id="ARBA00023012"/>
    </source>
</evidence>
<dbReference type="GO" id="GO:0000155">
    <property type="term" value="F:phosphorelay sensor kinase activity"/>
    <property type="evidence" value="ECO:0007669"/>
    <property type="project" value="InterPro"/>
</dbReference>
<name>A0A556A7G1_9BURK</name>
<dbReference type="SMART" id="SM00387">
    <property type="entry name" value="HATPase_c"/>
    <property type="match status" value="1"/>
</dbReference>
<evidence type="ECO:0000259" key="15">
    <source>
        <dbReference type="PROSITE" id="PS50885"/>
    </source>
</evidence>
<organism evidence="16 17">
    <name type="scientific">Verticiella sediminum</name>
    <dbReference type="NCBI Taxonomy" id="1247510"/>
    <lineage>
        <taxon>Bacteria</taxon>
        <taxon>Pseudomonadati</taxon>
        <taxon>Pseudomonadota</taxon>
        <taxon>Betaproteobacteria</taxon>
        <taxon>Burkholderiales</taxon>
        <taxon>Alcaligenaceae</taxon>
        <taxon>Verticiella</taxon>
    </lineage>
</organism>
<dbReference type="Proteomes" id="UP000318405">
    <property type="component" value="Unassembled WGS sequence"/>
</dbReference>
<evidence type="ECO:0000256" key="8">
    <source>
        <dbReference type="ARBA" id="ARBA00022777"/>
    </source>
</evidence>
<evidence type="ECO:0000256" key="1">
    <source>
        <dbReference type="ARBA" id="ARBA00000085"/>
    </source>
</evidence>
<comment type="subcellular location">
    <subcellularLocation>
        <location evidence="2">Membrane</location>
        <topology evidence="2">Multi-pass membrane protein</topology>
    </subcellularLocation>
</comment>
<keyword evidence="11" id="KW-0902">Two-component regulatory system</keyword>
<evidence type="ECO:0000256" key="10">
    <source>
        <dbReference type="ARBA" id="ARBA00022989"/>
    </source>
</evidence>